<feature type="transmembrane region" description="Helical" evidence="2">
    <location>
        <begin position="104"/>
        <end position="122"/>
    </location>
</feature>
<name>A0A9W6NKN1_9ACTN</name>
<proteinExistence type="predicted"/>
<dbReference type="RefSeq" id="WP_271189085.1">
    <property type="nucleotide sequence ID" value="NZ_BSFP01000007.1"/>
</dbReference>
<comment type="caution">
    <text evidence="3">The sequence shown here is derived from an EMBL/GenBank/DDBJ whole genome shotgun (WGS) entry which is preliminary data.</text>
</comment>
<reference evidence="3" key="2">
    <citation type="submission" date="2023-01" db="EMBL/GenBank/DDBJ databases">
        <authorList>
            <person name="Sun Q."/>
            <person name="Evtushenko L."/>
        </authorList>
    </citation>
    <scope>NUCLEOTIDE SEQUENCE</scope>
    <source>
        <strain evidence="3">VKM Ac-1321</strain>
    </source>
</reference>
<feature type="compositionally biased region" description="Polar residues" evidence="1">
    <location>
        <begin position="85"/>
        <end position="94"/>
    </location>
</feature>
<feature type="region of interest" description="Disordered" evidence="1">
    <location>
        <begin position="73"/>
        <end position="94"/>
    </location>
</feature>
<evidence type="ECO:0000256" key="1">
    <source>
        <dbReference type="SAM" id="MobiDB-lite"/>
    </source>
</evidence>
<dbReference type="AlphaFoldDB" id="A0A9W6NKN1"/>
<keyword evidence="4" id="KW-1185">Reference proteome</keyword>
<organism evidence="3 4">
    <name type="scientific">Dactylosporangium matsuzakiense</name>
    <dbReference type="NCBI Taxonomy" id="53360"/>
    <lineage>
        <taxon>Bacteria</taxon>
        <taxon>Bacillati</taxon>
        <taxon>Actinomycetota</taxon>
        <taxon>Actinomycetes</taxon>
        <taxon>Micromonosporales</taxon>
        <taxon>Micromonosporaceae</taxon>
        <taxon>Dactylosporangium</taxon>
    </lineage>
</organism>
<evidence type="ECO:0000313" key="3">
    <source>
        <dbReference type="EMBL" id="GLL00268.1"/>
    </source>
</evidence>
<evidence type="ECO:0000256" key="2">
    <source>
        <dbReference type="SAM" id="Phobius"/>
    </source>
</evidence>
<dbReference type="Proteomes" id="UP001143480">
    <property type="component" value="Unassembled WGS sequence"/>
</dbReference>
<keyword evidence="2" id="KW-1133">Transmembrane helix</keyword>
<reference evidence="3" key="1">
    <citation type="journal article" date="2014" name="Int. J. Syst. Evol. Microbiol.">
        <title>Complete genome sequence of Corynebacterium casei LMG S-19264T (=DSM 44701T), isolated from a smear-ripened cheese.</title>
        <authorList>
            <consortium name="US DOE Joint Genome Institute (JGI-PGF)"/>
            <person name="Walter F."/>
            <person name="Albersmeier A."/>
            <person name="Kalinowski J."/>
            <person name="Ruckert C."/>
        </authorList>
    </citation>
    <scope>NUCLEOTIDE SEQUENCE</scope>
    <source>
        <strain evidence="3">VKM Ac-1321</strain>
    </source>
</reference>
<keyword evidence="2" id="KW-0472">Membrane</keyword>
<accession>A0A9W6NKN1</accession>
<dbReference type="EMBL" id="BSFP01000007">
    <property type="protein sequence ID" value="GLL00268.1"/>
    <property type="molecule type" value="Genomic_DNA"/>
</dbReference>
<keyword evidence="2" id="KW-0812">Transmembrane</keyword>
<gene>
    <name evidence="3" type="ORF">GCM10017581_020080</name>
</gene>
<sequence length="169" mass="18431">MSDVVRAAVANIGKFHSAEDNRLNSNSAKQPYFVVAPAVKQAVIDNATEADHSLRAEDIDAEFESLVRELEAAQTGDSDLATGESELTSKSTPETRRLSAQQAFVVRYTFVSYITIAIALHASNIAEHFGGEFDLHQFITDQATAISIAIGMPGFLAFILKLRDDQEKN</sequence>
<evidence type="ECO:0000313" key="4">
    <source>
        <dbReference type="Proteomes" id="UP001143480"/>
    </source>
</evidence>
<protein>
    <submittedName>
        <fullName evidence="3">Uncharacterized protein</fullName>
    </submittedName>
</protein>
<feature type="transmembrane region" description="Helical" evidence="2">
    <location>
        <begin position="142"/>
        <end position="160"/>
    </location>
</feature>